<protein>
    <submittedName>
        <fullName evidence="2">Uncharacterized protein</fullName>
    </submittedName>
</protein>
<accession>X1H7X8</accession>
<comment type="caution">
    <text evidence="2">The sequence shown here is derived from an EMBL/GenBank/DDBJ whole genome shotgun (WGS) entry which is preliminary data.</text>
</comment>
<evidence type="ECO:0000313" key="2">
    <source>
        <dbReference type="EMBL" id="GAH66311.1"/>
    </source>
</evidence>
<evidence type="ECO:0000256" key="1">
    <source>
        <dbReference type="SAM" id="MobiDB-lite"/>
    </source>
</evidence>
<organism evidence="2">
    <name type="scientific">marine sediment metagenome</name>
    <dbReference type="NCBI Taxonomy" id="412755"/>
    <lineage>
        <taxon>unclassified sequences</taxon>
        <taxon>metagenomes</taxon>
        <taxon>ecological metagenomes</taxon>
    </lineage>
</organism>
<dbReference type="AlphaFoldDB" id="X1H7X8"/>
<name>X1H7X8_9ZZZZ</name>
<feature type="region of interest" description="Disordered" evidence="1">
    <location>
        <begin position="95"/>
        <end position="120"/>
    </location>
</feature>
<proteinExistence type="predicted"/>
<sequence length="260" mass="29673">PNLTSIQRLIGDPYVREALGIDITDGYVNVNLPPGQIINGLTKLVMDIATQNKSVDDIRHKDDRVNYINEFTEEDLPDVTANPVETWELRSQISPVTPRISPRKAPSTVPGKKSTPLSTSRKTLIPSSCVLRIRQAPRINKIYRELRDLEIDLFENSGAVMFRVFLELSLEEYARGQKISFNENERLVNKLKKVADYLKNAKLMTDNELKPIRVACSSKDALFATNTLNAYVHNPYFAPKSIDLKITWDNFQKFFEAMWS</sequence>
<reference evidence="2" key="1">
    <citation type="journal article" date="2014" name="Front. Microbiol.">
        <title>High frequency of phylogenetically diverse reductive dehalogenase-homologous genes in deep subseafloor sedimentary metagenomes.</title>
        <authorList>
            <person name="Kawai M."/>
            <person name="Futagami T."/>
            <person name="Toyoda A."/>
            <person name="Takaki Y."/>
            <person name="Nishi S."/>
            <person name="Hori S."/>
            <person name="Arai W."/>
            <person name="Tsubouchi T."/>
            <person name="Morono Y."/>
            <person name="Uchiyama I."/>
            <person name="Ito T."/>
            <person name="Fujiyama A."/>
            <person name="Inagaki F."/>
            <person name="Takami H."/>
        </authorList>
    </citation>
    <scope>NUCLEOTIDE SEQUENCE</scope>
    <source>
        <strain evidence="2">Expedition CK06-06</strain>
    </source>
</reference>
<feature type="non-terminal residue" evidence="2">
    <location>
        <position position="1"/>
    </location>
</feature>
<gene>
    <name evidence="2" type="ORF">S03H2_40969</name>
</gene>
<dbReference type="EMBL" id="BARU01025428">
    <property type="protein sequence ID" value="GAH66311.1"/>
    <property type="molecule type" value="Genomic_DNA"/>
</dbReference>